<sequence>MIRHIIFFSVKPGTDVETVREGLMNLGRIPHSSHFEVTLNRKLDLYENEVDIVVYAEFENEAALHAYKADPIYGQTTANVRPMREMRFSADVIAADK</sequence>
<dbReference type="InterPro" id="IPR013097">
    <property type="entry name" value="Dabb"/>
</dbReference>
<proteinExistence type="predicted"/>
<dbReference type="SMART" id="SM00886">
    <property type="entry name" value="Dabb"/>
    <property type="match status" value="1"/>
</dbReference>
<dbReference type="Pfam" id="PF07876">
    <property type="entry name" value="Dabb"/>
    <property type="match status" value="1"/>
</dbReference>
<dbReference type="SUPFAM" id="SSF54909">
    <property type="entry name" value="Dimeric alpha+beta barrel"/>
    <property type="match status" value="1"/>
</dbReference>
<gene>
    <name evidence="2" type="ORF">ACFPLB_08560</name>
</gene>
<organism evidence="2 3">
    <name type="scientific">Aquamicrobium segne</name>
    <dbReference type="NCBI Taxonomy" id="469547"/>
    <lineage>
        <taxon>Bacteria</taxon>
        <taxon>Pseudomonadati</taxon>
        <taxon>Pseudomonadota</taxon>
        <taxon>Alphaproteobacteria</taxon>
        <taxon>Hyphomicrobiales</taxon>
        <taxon>Phyllobacteriaceae</taxon>
        <taxon>Aquamicrobium</taxon>
    </lineage>
</organism>
<keyword evidence="3" id="KW-1185">Reference proteome</keyword>
<protein>
    <submittedName>
        <fullName evidence="2">Dabb family protein</fullName>
    </submittedName>
</protein>
<evidence type="ECO:0000313" key="3">
    <source>
        <dbReference type="Proteomes" id="UP001596016"/>
    </source>
</evidence>
<accession>A0ABW0GY50</accession>
<dbReference type="Gene3D" id="3.30.70.100">
    <property type="match status" value="1"/>
</dbReference>
<dbReference type="EMBL" id="JBHSLL010000023">
    <property type="protein sequence ID" value="MFC5386014.1"/>
    <property type="molecule type" value="Genomic_DNA"/>
</dbReference>
<evidence type="ECO:0000259" key="1">
    <source>
        <dbReference type="PROSITE" id="PS51502"/>
    </source>
</evidence>
<dbReference type="InterPro" id="IPR011008">
    <property type="entry name" value="Dimeric_a/b-barrel"/>
</dbReference>
<dbReference type="Proteomes" id="UP001596016">
    <property type="component" value="Unassembled WGS sequence"/>
</dbReference>
<evidence type="ECO:0000313" key="2">
    <source>
        <dbReference type="EMBL" id="MFC5386014.1"/>
    </source>
</evidence>
<dbReference type="RefSeq" id="WP_378228953.1">
    <property type="nucleotide sequence ID" value="NZ_JBHSLL010000023.1"/>
</dbReference>
<comment type="caution">
    <text evidence="2">The sequence shown here is derived from an EMBL/GenBank/DDBJ whole genome shotgun (WGS) entry which is preliminary data.</text>
</comment>
<name>A0ABW0GY50_9HYPH</name>
<dbReference type="PROSITE" id="PS51502">
    <property type="entry name" value="S_R_A_B_BARREL"/>
    <property type="match status" value="1"/>
</dbReference>
<reference evidence="3" key="1">
    <citation type="journal article" date="2019" name="Int. J. Syst. Evol. Microbiol.">
        <title>The Global Catalogue of Microorganisms (GCM) 10K type strain sequencing project: providing services to taxonomists for standard genome sequencing and annotation.</title>
        <authorList>
            <consortium name="The Broad Institute Genomics Platform"/>
            <consortium name="The Broad Institute Genome Sequencing Center for Infectious Disease"/>
            <person name="Wu L."/>
            <person name="Ma J."/>
        </authorList>
    </citation>
    <scope>NUCLEOTIDE SEQUENCE [LARGE SCALE GENOMIC DNA]</scope>
    <source>
        <strain evidence="3">CGMCC 4.1415</strain>
    </source>
</reference>
<feature type="domain" description="Stress-response A/B barrel" evidence="1">
    <location>
        <begin position="2"/>
        <end position="92"/>
    </location>
</feature>